<dbReference type="STRING" id="28087.Lsai_2810"/>
<dbReference type="PROSITE" id="PS50110">
    <property type="entry name" value="RESPONSE_REGULATORY"/>
    <property type="match status" value="1"/>
</dbReference>
<dbReference type="EMBL" id="LNYV01000036">
    <property type="protein sequence ID" value="KTD55218.1"/>
    <property type="molecule type" value="Genomic_DNA"/>
</dbReference>
<dbReference type="PATRIC" id="fig|28087.4.peg.3017"/>
<feature type="modified residue" description="4-aspartylphosphate" evidence="1">
    <location>
        <position position="63"/>
    </location>
</feature>
<dbReference type="InterPro" id="IPR011006">
    <property type="entry name" value="CheY-like_superfamily"/>
</dbReference>
<dbReference type="eggNOG" id="COG0784">
    <property type="taxonomic scope" value="Bacteria"/>
</dbReference>
<dbReference type="AlphaFoldDB" id="A0A0W0YEL0"/>
<dbReference type="OrthoDB" id="5700660at2"/>
<organism evidence="3 4">
    <name type="scientific">Legionella sainthelensi</name>
    <dbReference type="NCBI Taxonomy" id="28087"/>
    <lineage>
        <taxon>Bacteria</taxon>
        <taxon>Pseudomonadati</taxon>
        <taxon>Pseudomonadota</taxon>
        <taxon>Gammaproteobacteria</taxon>
        <taxon>Legionellales</taxon>
        <taxon>Legionellaceae</taxon>
        <taxon>Legionella</taxon>
    </lineage>
</organism>
<protein>
    <submittedName>
        <fullName evidence="3">Response regulator receiver domain protein</fullName>
    </submittedName>
</protein>
<evidence type="ECO:0000259" key="2">
    <source>
        <dbReference type="PROSITE" id="PS50110"/>
    </source>
</evidence>
<comment type="caution">
    <text evidence="3">The sequence shown here is derived from an EMBL/GenBank/DDBJ whole genome shotgun (WGS) entry which is preliminary data.</text>
</comment>
<dbReference type="PANTHER" id="PTHR44520:SF2">
    <property type="entry name" value="RESPONSE REGULATOR RCP1"/>
    <property type="match status" value="1"/>
</dbReference>
<sequence>MTTPVDILYVEDDEVDIKAMQREFLKMNKPINIAIAKDGEHALDMLYGLNGQLEIKPNVILLDLNLPQMNGIDFLKKLREGFTFTDVKVFVLTGAYTTEEKLATSDLNISGCIIKPLKYEDALNILWCASAGEDMSKLLFMQ</sequence>
<dbReference type="PANTHER" id="PTHR44520">
    <property type="entry name" value="RESPONSE REGULATOR RCP1-RELATED"/>
    <property type="match status" value="1"/>
</dbReference>
<accession>A0A0W0YEL0</accession>
<evidence type="ECO:0000256" key="1">
    <source>
        <dbReference type="PROSITE-ProRule" id="PRU00169"/>
    </source>
</evidence>
<dbReference type="Gene3D" id="3.40.50.2300">
    <property type="match status" value="1"/>
</dbReference>
<proteinExistence type="predicted"/>
<dbReference type="Proteomes" id="UP000054621">
    <property type="component" value="Unassembled WGS sequence"/>
</dbReference>
<feature type="domain" description="Response regulatory" evidence="2">
    <location>
        <begin position="6"/>
        <end position="130"/>
    </location>
</feature>
<dbReference type="GO" id="GO:0000160">
    <property type="term" value="P:phosphorelay signal transduction system"/>
    <property type="evidence" value="ECO:0007669"/>
    <property type="project" value="InterPro"/>
</dbReference>
<reference evidence="3 4" key="1">
    <citation type="submission" date="2015-11" db="EMBL/GenBank/DDBJ databases">
        <title>Genomic analysis of 38 Legionella species identifies large and diverse effector repertoires.</title>
        <authorList>
            <person name="Burstein D."/>
            <person name="Amaro F."/>
            <person name="Zusman T."/>
            <person name="Lifshitz Z."/>
            <person name="Cohen O."/>
            <person name="Gilbert J.A."/>
            <person name="Pupko T."/>
            <person name="Shuman H.A."/>
            <person name="Segal G."/>
        </authorList>
    </citation>
    <scope>NUCLEOTIDE SEQUENCE [LARGE SCALE GENOMIC DNA]</scope>
    <source>
        <strain evidence="3 4">Mt.St.Helens-4</strain>
    </source>
</reference>
<dbReference type="SMART" id="SM00448">
    <property type="entry name" value="REC"/>
    <property type="match status" value="1"/>
</dbReference>
<evidence type="ECO:0000313" key="4">
    <source>
        <dbReference type="Proteomes" id="UP000054621"/>
    </source>
</evidence>
<dbReference type="RefSeq" id="WP_027272615.1">
    <property type="nucleotide sequence ID" value="NZ_CAAAJE010000013.1"/>
</dbReference>
<name>A0A0W0YEL0_9GAMM</name>
<evidence type="ECO:0000313" key="3">
    <source>
        <dbReference type="EMBL" id="KTD55218.1"/>
    </source>
</evidence>
<keyword evidence="1" id="KW-0597">Phosphoprotein</keyword>
<dbReference type="SUPFAM" id="SSF52172">
    <property type="entry name" value="CheY-like"/>
    <property type="match status" value="1"/>
</dbReference>
<dbReference type="InterPro" id="IPR052893">
    <property type="entry name" value="TCS_response_regulator"/>
</dbReference>
<gene>
    <name evidence="3" type="ORF">Lsai_2810</name>
</gene>
<dbReference type="Pfam" id="PF00072">
    <property type="entry name" value="Response_reg"/>
    <property type="match status" value="1"/>
</dbReference>
<dbReference type="InterPro" id="IPR001789">
    <property type="entry name" value="Sig_transdc_resp-reg_receiver"/>
</dbReference>